<dbReference type="InterPro" id="IPR001406">
    <property type="entry name" value="PsdUridine_synth_TruA"/>
</dbReference>
<evidence type="ECO:0000256" key="1">
    <source>
        <dbReference type="ARBA" id="ARBA00009375"/>
    </source>
</evidence>
<feature type="domain" description="Pseudouridine synthase I TruA alpha/beta" evidence="8">
    <location>
        <begin position="146"/>
        <end position="244"/>
    </location>
</feature>
<dbReference type="EC" id="5.4.99.12" evidence="4"/>
<dbReference type="GO" id="GO:0160147">
    <property type="term" value="F:tRNA pseudouridine(38-40) synthase activity"/>
    <property type="evidence" value="ECO:0007669"/>
    <property type="project" value="UniProtKB-EC"/>
</dbReference>
<dbReference type="HAMAP" id="MF_00171">
    <property type="entry name" value="TruA"/>
    <property type="match status" value="1"/>
</dbReference>
<comment type="similarity">
    <text evidence="1 4 7">Belongs to the tRNA pseudouridine synthase TruA family.</text>
</comment>
<dbReference type="InterPro" id="IPR020095">
    <property type="entry name" value="PsdUridine_synth_TruA_C"/>
</dbReference>
<feature type="active site" description="Nucleophile" evidence="4 5">
    <location>
        <position position="53"/>
    </location>
</feature>
<dbReference type="InterPro" id="IPR020094">
    <property type="entry name" value="TruA/RsuA/RluB/E/F_N"/>
</dbReference>
<accession>A0AAU9EF38</accession>
<keyword evidence="3 4" id="KW-0413">Isomerase</keyword>
<keyword evidence="10" id="KW-1185">Reference proteome</keyword>
<dbReference type="InterPro" id="IPR020103">
    <property type="entry name" value="PsdUridine_synth_cat_dom_sf"/>
</dbReference>
<feature type="binding site" evidence="4 6">
    <location>
        <position position="111"/>
    </location>
    <ligand>
        <name>substrate</name>
    </ligand>
</feature>
<dbReference type="GO" id="GO:0003723">
    <property type="term" value="F:RNA binding"/>
    <property type="evidence" value="ECO:0007669"/>
    <property type="project" value="InterPro"/>
</dbReference>
<evidence type="ECO:0000256" key="6">
    <source>
        <dbReference type="PIRSR" id="PIRSR001430-2"/>
    </source>
</evidence>
<dbReference type="Proteomes" id="UP001321786">
    <property type="component" value="Chromosome"/>
</dbReference>
<proteinExistence type="inferred from homology"/>
<reference evidence="9 10" key="1">
    <citation type="submission" date="2023-08" db="EMBL/GenBank/DDBJ databases">
        <title>Helicovermis profunda gen. nov., sp. nov., a novel mesophilic, fermentative bacterium within the Bacillota from a deep-sea hydrothermal vent chimney.</title>
        <authorList>
            <person name="Miyazaki U."/>
            <person name="Mizutani D."/>
            <person name="Hashimoto Y."/>
            <person name="Tame A."/>
            <person name="Sawayama S."/>
            <person name="Miyazaki J."/>
            <person name="Takai K."/>
            <person name="Nakagawa S."/>
        </authorList>
    </citation>
    <scope>NUCLEOTIDE SEQUENCE [LARGE SCALE GENOMIC DNA]</scope>
    <source>
        <strain evidence="9 10">S502</strain>
    </source>
</reference>
<dbReference type="RefSeq" id="WP_338535694.1">
    <property type="nucleotide sequence ID" value="NZ_AP028654.1"/>
</dbReference>
<sequence>MIKNYKCIVAYDGFEYLGWQRQNEGKTIQGVLEKTLTTLLKEKILIHGSGRTDKGVHAYAQVFSFKTTTSVPAENIKLVLNQRLPKSIHINYIEKVDDLFHARYLAKGKRYVYKIWKKESNPFISRYYYCFTKEIDIQRIIDAKEILMGKHDFISFMASKSNVNSTVREIYSIDINNFDDYFEIEFYGNGFLYNMVRIIVQHFINIGLGKLSKEEFNEILLNKKRQFSHKTAPANGLYLKEVIY</sequence>
<dbReference type="PIRSF" id="PIRSF001430">
    <property type="entry name" value="tRNA_psdUrid_synth"/>
    <property type="match status" value="1"/>
</dbReference>
<dbReference type="GO" id="GO:0031119">
    <property type="term" value="P:tRNA pseudouridine synthesis"/>
    <property type="evidence" value="ECO:0007669"/>
    <property type="project" value="UniProtKB-UniRule"/>
</dbReference>
<dbReference type="SUPFAM" id="SSF55120">
    <property type="entry name" value="Pseudouridine synthase"/>
    <property type="match status" value="1"/>
</dbReference>
<dbReference type="NCBIfam" id="TIGR00071">
    <property type="entry name" value="hisT_truA"/>
    <property type="match status" value="1"/>
</dbReference>
<dbReference type="PANTHER" id="PTHR11142">
    <property type="entry name" value="PSEUDOURIDYLATE SYNTHASE"/>
    <property type="match status" value="1"/>
</dbReference>
<evidence type="ECO:0000256" key="4">
    <source>
        <dbReference type="HAMAP-Rule" id="MF_00171"/>
    </source>
</evidence>
<dbReference type="EMBL" id="AP028654">
    <property type="protein sequence ID" value="BEP30094.1"/>
    <property type="molecule type" value="Genomic_DNA"/>
</dbReference>
<evidence type="ECO:0000313" key="9">
    <source>
        <dbReference type="EMBL" id="BEP30094.1"/>
    </source>
</evidence>
<evidence type="ECO:0000256" key="5">
    <source>
        <dbReference type="PIRSR" id="PIRSR001430-1"/>
    </source>
</evidence>
<gene>
    <name evidence="9" type="primary">truA_3</name>
    <name evidence="4" type="synonym">truA</name>
    <name evidence="9" type="ORF">HLPR_24250</name>
</gene>
<dbReference type="InterPro" id="IPR020097">
    <property type="entry name" value="PsdUridine_synth_TruA_a/b_dom"/>
</dbReference>
<dbReference type="KEGG" id="hprf:HLPR_24250"/>
<dbReference type="PANTHER" id="PTHR11142:SF0">
    <property type="entry name" value="TRNA PSEUDOURIDINE SYNTHASE-LIKE 1"/>
    <property type="match status" value="1"/>
</dbReference>
<dbReference type="Pfam" id="PF01416">
    <property type="entry name" value="PseudoU_synth_1"/>
    <property type="match status" value="2"/>
</dbReference>
<comment type="catalytic activity">
    <reaction evidence="4 7">
        <text>uridine(38/39/40) in tRNA = pseudouridine(38/39/40) in tRNA</text>
        <dbReference type="Rhea" id="RHEA:22376"/>
        <dbReference type="Rhea" id="RHEA-COMP:10085"/>
        <dbReference type="Rhea" id="RHEA-COMP:10087"/>
        <dbReference type="ChEBI" id="CHEBI:65314"/>
        <dbReference type="ChEBI" id="CHEBI:65315"/>
        <dbReference type="EC" id="5.4.99.12"/>
    </reaction>
</comment>
<dbReference type="Gene3D" id="3.30.70.660">
    <property type="entry name" value="Pseudouridine synthase I, catalytic domain, C-terminal subdomain"/>
    <property type="match status" value="1"/>
</dbReference>
<dbReference type="AlphaFoldDB" id="A0AAU9EF38"/>
<dbReference type="FunFam" id="3.30.70.580:FF:000001">
    <property type="entry name" value="tRNA pseudouridine synthase A"/>
    <property type="match status" value="1"/>
</dbReference>
<feature type="domain" description="Pseudouridine synthase I TruA alpha/beta" evidence="8">
    <location>
        <begin position="8"/>
        <end position="104"/>
    </location>
</feature>
<evidence type="ECO:0000256" key="2">
    <source>
        <dbReference type="ARBA" id="ARBA00022694"/>
    </source>
</evidence>
<evidence type="ECO:0000256" key="7">
    <source>
        <dbReference type="RuleBase" id="RU003792"/>
    </source>
</evidence>
<keyword evidence="2 4" id="KW-0819">tRNA processing</keyword>
<dbReference type="CDD" id="cd02570">
    <property type="entry name" value="PseudoU_synth_EcTruA"/>
    <property type="match status" value="1"/>
</dbReference>
<evidence type="ECO:0000259" key="8">
    <source>
        <dbReference type="Pfam" id="PF01416"/>
    </source>
</evidence>
<name>A0AAU9EF38_9FIRM</name>
<comment type="function">
    <text evidence="4">Formation of pseudouridine at positions 38, 39 and 40 in the anticodon stem and loop of transfer RNAs.</text>
</comment>
<evidence type="ECO:0000313" key="10">
    <source>
        <dbReference type="Proteomes" id="UP001321786"/>
    </source>
</evidence>
<organism evidence="9 10">
    <name type="scientific">Helicovermis profundi</name>
    <dbReference type="NCBI Taxonomy" id="3065157"/>
    <lineage>
        <taxon>Bacteria</taxon>
        <taxon>Bacillati</taxon>
        <taxon>Bacillota</taxon>
        <taxon>Clostridia</taxon>
        <taxon>Helicovermis</taxon>
    </lineage>
</organism>
<comment type="caution">
    <text evidence="4">Lacks conserved residue(s) required for the propagation of feature annotation.</text>
</comment>
<dbReference type="Gene3D" id="3.30.70.580">
    <property type="entry name" value="Pseudouridine synthase I, catalytic domain, N-terminal subdomain"/>
    <property type="match status" value="1"/>
</dbReference>
<comment type="subunit">
    <text evidence="4">Homodimer.</text>
</comment>
<evidence type="ECO:0000256" key="3">
    <source>
        <dbReference type="ARBA" id="ARBA00023235"/>
    </source>
</evidence>
<protein>
    <recommendedName>
        <fullName evidence="4">tRNA pseudouridine synthase A</fullName>
        <ecNumber evidence="4">5.4.99.12</ecNumber>
    </recommendedName>
    <alternativeName>
        <fullName evidence="4">tRNA pseudouridine(38-40) synthase</fullName>
    </alternativeName>
    <alternativeName>
        <fullName evidence="4">tRNA pseudouridylate synthase I</fullName>
    </alternativeName>
    <alternativeName>
        <fullName evidence="4">tRNA-uridine isomerase I</fullName>
    </alternativeName>
</protein>